<proteinExistence type="predicted"/>
<evidence type="ECO:0000313" key="2">
    <source>
        <dbReference type="Proteomes" id="UP000233783"/>
    </source>
</evidence>
<dbReference type="EMBL" id="PCHB01000007">
    <property type="protein sequence ID" value="PKU97412.1"/>
    <property type="molecule type" value="Genomic_DNA"/>
</dbReference>
<comment type="caution">
    <text evidence="1">The sequence shown here is derived from an EMBL/GenBank/DDBJ whole genome shotgun (WGS) entry which is preliminary data.</text>
</comment>
<accession>A0A2N3QXJ6</accession>
<evidence type="ECO:0000313" key="1">
    <source>
        <dbReference type="EMBL" id="PKU97412.1"/>
    </source>
</evidence>
<organism evidence="1 2">
    <name type="scientific">Bifidobacterium pseudolongum subsp. globosum</name>
    <dbReference type="NCBI Taxonomy" id="1690"/>
    <lineage>
        <taxon>Bacteria</taxon>
        <taxon>Bacillati</taxon>
        <taxon>Actinomycetota</taxon>
        <taxon>Actinomycetes</taxon>
        <taxon>Bifidobacteriales</taxon>
        <taxon>Bifidobacteriaceae</taxon>
        <taxon>Bifidobacterium</taxon>
    </lineage>
</organism>
<gene>
    <name evidence="1" type="ORF">CQR56_0879</name>
</gene>
<name>A0A2N3QXJ6_9BIFI</name>
<dbReference type="Proteomes" id="UP000233783">
    <property type="component" value="Unassembled WGS sequence"/>
</dbReference>
<protein>
    <submittedName>
        <fullName evidence="1">Uncharacterized protein</fullName>
    </submittedName>
</protein>
<dbReference type="RefSeq" id="WP_129858467.1">
    <property type="nucleotide sequence ID" value="NZ_PCHB01000007.1"/>
</dbReference>
<dbReference type="AlphaFoldDB" id="A0A2N3QXJ6"/>
<sequence>MTRSTNHGMPSWRYREIDRTAVDFLAGFNLTHMPISGFELAQLMGITISAYPKHECAKRDAMMAISEDAFTVTSKDGTTIFYNDGPSYERINFSLMHEICHIVLGHREHSRLAEKEVNHMAGYMLASPILIETLHISSTEELSQQCHISLQCARYRMRHYQGWRSHLVYNGQKLLPHERKLLKIIRTTQSA</sequence>
<dbReference type="Gene3D" id="1.10.10.2910">
    <property type="match status" value="1"/>
</dbReference>
<reference evidence="1 2" key="1">
    <citation type="submission" date="2017-10" db="EMBL/GenBank/DDBJ databases">
        <title>Bifidobacterium genomics.</title>
        <authorList>
            <person name="Lugli G.A."/>
            <person name="Milani C."/>
            <person name="Mancabelli L."/>
        </authorList>
    </citation>
    <scope>NUCLEOTIDE SEQUENCE [LARGE SCALE GENOMIC DNA]</scope>
    <source>
        <strain evidence="1 2">1744B</strain>
    </source>
</reference>